<gene>
    <name evidence="2" type="ORF">PVAP13_5KG620907</name>
</gene>
<sequence length="137" mass="15085">MRNGRPWRAIAFSSYLRVYDRETAGVPITHAPSAPRRPRSQLIYSQPVMAVNQLSATHAIAAGSPNPNAKPFQIRIILSRAGGASPPPEPADQNAKSRSAPGRRATEPTPQKHKISQIRRTETTTRHQSVRPPPHPH</sequence>
<evidence type="ECO:0000256" key="1">
    <source>
        <dbReference type="SAM" id="MobiDB-lite"/>
    </source>
</evidence>
<keyword evidence="3" id="KW-1185">Reference proteome</keyword>
<reference evidence="2" key="1">
    <citation type="submission" date="2020-05" db="EMBL/GenBank/DDBJ databases">
        <title>WGS assembly of Panicum virgatum.</title>
        <authorList>
            <person name="Lovell J.T."/>
            <person name="Jenkins J."/>
            <person name="Shu S."/>
            <person name="Juenger T.E."/>
            <person name="Schmutz J."/>
        </authorList>
    </citation>
    <scope>NUCLEOTIDE SEQUENCE</scope>
    <source>
        <strain evidence="2">AP13</strain>
    </source>
</reference>
<protein>
    <submittedName>
        <fullName evidence="2">Uncharacterized protein</fullName>
    </submittedName>
</protein>
<dbReference type="EMBL" id="CM029045">
    <property type="protein sequence ID" value="KAG2601826.1"/>
    <property type="molecule type" value="Genomic_DNA"/>
</dbReference>
<organism evidence="2 3">
    <name type="scientific">Panicum virgatum</name>
    <name type="common">Blackwell switchgrass</name>
    <dbReference type="NCBI Taxonomy" id="38727"/>
    <lineage>
        <taxon>Eukaryota</taxon>
        <taxon>Viridiplantae</taxon>
        <taxon>Streptophyta</taxon>
        <taxon>Embryophyta</taxon>
        <taxon>Tracheophyta</taxon>
        <taxon>Spermatophyta</taxon>
        <taxon>Magnoliopsida</taxon>
        <taxon>Liliopsida</taxon>
        <taxon>Poales</taxon>
        <taxon>Poaceae</taxon>
        <taxon>PACMAD clade</taxon>
        <taxon>Panicoideae</taxon>
        <taxon>Panicodae</taxon>
        <taxon>Paniceae</taxon>
        <taxon>Panicinae</taxon>
        <taxon>Panicum</taxon>
        <taxon>Panicum sect. Hiantes</taxon>
    </lineage>
</organism>
<dbReference type="AlphaFoldDB" id="A0A8T0T0F8"/>
<evidence type="ECO:0000313" key="2">
    <source>
        <dbReference type="EMBL" id="KAG2601826.1"/>
    </source>
</evidence>
<accession>A0A8T0T0F8</accession>
<dbReference type="Proteomes" id="UP000823388">
    <property type="component" value="Chromosome 5K"/>
</dbReference>
<evidence type="ECO:0000313" key="3">
    <source>
        <dbReference type="Proteomes" id="UP000823388"/>
    </source>
</evidence>
<proteinExistence type="predicted"/>
<feature type="region of interest" description="Disordered" evidence="1">
    <location>
        <begin position="78"/>
        <end position="137"/>
    </location>
</feature>
<comment type="caution">
    <text evidence="2">The sequence shown here is derived from an EMBL/GenBank/DDBJ whole genome shotgun (WGS) entry which is preliminary data.</text>
</comment>
<name>A0A8T0T0F8_PANVG</name>